<feature type="compositionally biased region" description="Polar residues" evidence="1">
    <location>
        <begin position="271"/>
        <end position="280"/>
    </location>
</feature>
<evidence type="ECO:0000256" key="1">
    <source>
        <dbReference type="SAM" id="MobiDB-lite"/>
    </source>
</evidence>
<dbReference type="Proteomes" id="UP000799118">
    <property type="component" value="Unassembled WGS sequence"/>
</dbReference>
<dbReference type="EMBL" id="ML769649">
    <property type="protein sequence ID" value="KAE9390704.1"/>
    <property type="molecule type" value="Genomic_DNA"/>
</dbReference>
<protein>
    <submittedName>
        <fullName evidence="2">Uncharacterized protein</fullName>
    </submittedName>
</protein>
<name>A0A6A4GZY4_9AGAR</name>
<sequence>MEPPLHGTAAEKKAVRIKEGHEKQKQTISEKLAAAEKAHRAAVEAELAMKHETFRHCLELLRSRRTTFGEFVMYVLDPESKQGVARWHEFASVSGRVTQILNWWKSSRSPPSLRDELEEWTVQHVCSLLGKQARHITRSGRLKTWGRDIDENLIKSFSFTKLYDYFRDEAGIILRIFESITKTINTPTHSTARKSQAKTIVTSAILQCLAEHNNANNLSRRVMGLYLYASGAQRQSFAVLSHLGLTESYTNVVRNEADDPGTEEEPVPIAPNSSTTTTSIDHSEPETTAVPIKKKIRPWKIGTLQRLSISVRTKAHGVAAVGLFGEVYDNINFLSRTAEQAVGHHGGGVMSGIYMSHK</sequence>
<organism evidence="2 3">
    <name type="scientific">Gymnopus androsaceus JB14</name>
    <dbReference type="NCBI Taxonomy" id="1447944"/>
    <lineage>
        <taxon>Eukaryota</taxon>
        <taxon>Fungi</taxon>
        <taxon>Dikarya</taxon>
        <taxon>Basidiomycota</taxon>
        <taxon>Agaricomycotina</taxon>
        <taxon>Agaricomycetes</taxon>
        <taxon>Agaricomycetidae</taxon>
        <taxon>Agaricales</taxon>
        <taxon>Marasmiineae</taxon>
        <taxon>Omphalotaceae</taxon>
        <taxon>Gymnopus</taxon>
    </lineage>
</organism>
<dbReference type="OrthoDB" id="3009148at2759"/>
<evidence type="ECO:0000313" key="2">
    <source>
        <dbReference type="EMBL" id="KAE9390704.1"/>
    </source>
</evidence>
<accession>A0A6A4GZY4</accession>
<gene>
    <name evidence="2" type="ORF">BT96DRAFT_945929</name>
</gene>
<evidence type="ECO:0000313" key="3">
    <source>
        <dbReference type="Proteomes" id="UP000799118"/>
    </source>
</evidence>
<feature type="region of interest" description="Disordered" evidence="1">
    <location>
        <begin position="256"/>
        <end position="287"/>
    </location>
</feature>
<proteinExistence type="predicted"/>
<keyword evidence="3" id="KW-1185">Reference proteome</keyword>
<reference evidence="2" key="1">
    <citation type="journal article" date="2019" name="Environ. Microbiol.">
        <title>Fungal ecological strategies reflected in gene transcription - a case study of two litter decomposers.</title>
        <authorList>
            <person name="Barbi F."/>
            <person name="Kohler A."/>
            <person name="Barry K."/>
            <person name="Baskaran P."/>
            <person name="Daum C."/>
            <person name="Fauchery L."/>
            <person name="Ihrmark K."/>
            <person name="Kuo A."/>
            <person name="LaButti K."/>
            <person name="Lipzen A."/>
            <person name="Morin E."/>
            <person name="Grigoriev I.V."/>
            <person name="Henrissat B."/>
            <person name="Lindahl B."/>
            <person name="Martin F."/>
        </authorList>
    </citation>
    <scope>NUCLEOTIDE SEQUENCE</scope>
    <source>
        <strain evidence="2">JB14</strain>
    </source>
</reference>
<dbReference type="AlphaFoldDB" id="A0A6A4GZY4"/>